<dbReference type="InterPro" id="IPR012349">
    <property type="entry name" value="Split_barrel_FMN-bd"/>
</dbReference>
<keyword evidence="1" id="KW-0560">Oxidoreductase</keyword>
<dbReference type="PANTHER" id="PTHR35176:SF2">
    <property type="entry name" value="F420H(2)-DEPENDENT REDUCTASE RV1155"/>
    <property type="match status" value="1"/>
</dbReference>
<dbReference type="Pfam" id="PF01243">
    <property type="entry name" value="PNPOx_N"/>
    <property type="match status" value="1"/>
</dbReference>
<reference evidence="3" key="2">
    <citation type="submission" date="2023-02" db="EMBL/GenBank/DDBJ databases">
        <authorList>
            <person name="Sun Q."/>
            <person name="Mori K."/>
        </authorList>
    </citation>
    <scope>NUCLEOTIDE SEQUENCE</scope>
    <source>
        <strain evidence="3">NBRC 110608</strain>
    </source>
</reference>
<evidence type="ECO:0000313" key="3">
    <source>
        <dbReference type="EMBL" id="BDZ59555.1"/>
    </source>
</evidence>
<evidence type="ECO:0000259" key="2">
    <source>
        <dbReference type="Pfam" id="PF01243"/>
    </source>
</evidence>
<dbReference type="SUPFAM" id="SSF50475">
    <property type="entry name" value="FMN-binding split barrel"/>
    <property type="match status" value="1"/>
</dbReference>
<sequence>MSSDPLRDLLADRHLAVLATIRRDGRPQLSTVVYVYDRDRDLVQVSITDDRAKTKNLRRDPRATLHVSGADGWSYVVAECRAEVGPVATEPDDEAVEELVDIYRRASGEHPDWADYRRAMVAERRVPLRLFVERLLGTAG</sequence>
<dbReference type="InterPro" id="IPR011576">
    <property type="entry name" value="Pyridox_Oxase_N"/>
</dbReference>
<dbReference type="InterPro" id="IPR019920">
    <property type="entry name" value="F420-binding_dom_put"/>
</dbReference>
<dbReference type="EMBL" id="AP027735">
    <property type="protein sequence ID" value="BDZ59555.1"/>
    <property type="molecule type" value="Genomic_DNA"/>
</dbReference>
<name>A0ABN6YUQ8_9MICO</name>
<dbReference type="PANTHER" id="PTHR35176">
    <property type="entry name" value="HEME OXYGENASE HI_0854-RELATED"/>
    <property type="match status" value="1"/>
</dbReference>
<dbReference type="NCBIfam" id="TIGR03618">
    <property type="entry name" value="Rv1155_F420"/>
    <property type="match status" value="1"/>
</dbReference>
<dbReference type="RefSeq" id="WP_289231515.1">
    <property type="nucleotide sequence ID" value="NZ_AP027735.1"/>
</dbReference>
<evidence type="ECO:0000256" key="1">
    <source>
        <dbReference type="ARBA" id="ARBA00023002"/>
    </source>
</evidence>
<gene>
    <name evidence="3" type="ORF">GCM10025872_32120</name>
</gene>
<dbReference type="Gene3D" id="2.30.110.10">
    <property type="entry name" value="Electron Transport, Fmn-binding Protein, Chain A"/>
    <property type="match status" value="1"/>
</dbReference>
<proteinExistence type="predicted"/>
<dbReference type="InterPro" id="IPR052019">
    <property type="entry name" value="F420H2_bilvrd_red/Heme_oxyg"/>
</dbReference>
<accession>A0ABN6YUQ8</accession>
<feature type="domain" description="Pyridoxamine 5'-phosphate oxidase N-terminal" evidence="2">
    <location>
        <begin position="6"/>
        <end position="114"/>
    </location>
</feature>
<protein>
    <submittedName>
        <fullName evidence="3">PPOX class F420-dependent enzyme</fullName>
    </submittedName>
</protein>
<organism evidence="3">
    <name type="scientific">Barrientosiimonas endolithica</name>
    <dbReference type="NCBI Taxonomy" id="1535208"/>
    <lineage>
        <taxon>Bacteria</taxon>
        <taxon>Bacillati</taxon>
        <taxon>Actinomycetota</taxon>
        <taxon>Actinomycetes</taxon>
        <taxon>Micrococcales</taxon>
        <taxon>Dermacoccaceae</taxon>
        <taxon>Barrientosiimonas</taxon>
    </lineage>
</organism>
<reference evidence="3" key="1">
    <citation type="journal article" date="2014" name="Int. J. Syst. Evol. Microbiol.">
        <title>Complete genome of a new Firmicutes species belonging to the dominant human colonic microbiota ('Ruminococcus bicirculans') reveals two chromosomes and a selective capacity to utilize plant glucans.</title>
        <authorList>
            <consortium name="NISC Comparative Sequencing Program"/>
            <person name="Wegmann U."/>
            <person name="Louis P."/>
            <person name="Goesmann A."/>
            <person name="Henrissat B."/>
            <person name="Duncan S.H."/>
            <person name="Flint H.J."/>
        </authorList>
    </citation>
    <scope>NUCLEOTIDE SEQUENCE</scope>
    <source>
        <strain evidence="3">NBRC 110608</strain>
    </source>
</reference>